<feature type="transmembrane region" description="Helical" evidence="1">
    <location>
        <begin position="865"/>
        <end position="894"/>
    </location>
</feature>
<dbReference type="PANTHER" id="PTHR47236">
    <property type="entry name" value="GENE, 32742-RELATED-RELATED"/>
    <property type="match status" value="1"/>
</dbReference>
<dbReference type="Proteomes" id="UP001431209">
    <property type="component" value="Unassembled WGS sequence"/>
</dbReference>
<feature type="chain" id="PRO_5043688548" description="ABC transporter domain-containing protein" evidence="2">
    <location>
        <begin position="20"/>
        <end position="1015"/>
    </location>
</feature>
<keyword evidence="1" id="KW-1133">Transmembrane helix</keyword>
<dbReference type="PANTHER" id="PTHR47236:SF4">
    <property type="entry name" value="GENE 9195-RELATED"/>
    <property type="match status" value="1"/>
</dbReference>
<accession>A0AAW2ZQC2</accession>
<evidence type="ECO:0000313" key="3">
    <source>
        <dbReference type="EMBL" id="KAL0490926.1"/>
    </source>
</evidence>
<gene>
    <name evidence="3" type="ORF">AKO1_009805</name>
</gene>
<dbReference type="EMBL" id="JAOPGA020001734">
    <property type="protein sequence ID" value="KAL0490926.1"/>
    <property type="molecule type" value="Genomic_DNA"/>
</dbReference>
<protein>
    <recommendedName>
        <fullName evidence="5">ABC transporter domain-containing protein</fullName>
    </recommendedName>
</protein>
<sequence length="1015" mass="114177">MRRWNSLLLAILLIHFALSQTPYDGPEMICNSTAGSNILSGWCSKTNPYSTRPKFLTDFSLDDRIYPFKPVCEGRGEAYDKCEIVTSIKTTVSQDMPVAIAGLKTGEIVGLRLNDFFLFPVEYTKNDQSLLFMDLVDKYLVVVKQNTAAPYTDYSIICYDVSIRYKRWTRSLSYEWDGEIKKMKLFKTELGHYVAVFLTKNRVSYESKLIFHAFRNVVTEMEIYKTTWTLTHGDFNFDVFEQKWDLPTNSGSLKIKPDAKFRTLVVIHNDFIIKIVGYTFDPSKPAQSKPLVLNFDEKEKDSHSETTTFYRSELQISACILFGEVIRRPNPSSNSTLFHPSQNLHLAVVHSHQYATQSLVIKSIPEFRSISSYVTVEDYDINVINAIPDLSSSNIQFSQMLPFRQSPISLLQSRFIDVPEEVSGEPSYDQLTGSLRPDVLCATFKISPLWSSQHNDSSLLECYQQLGSVQDEIQLLTASNNLNQIKTYLDAFFNSYWNIQLYMASKTHVEFFTLTQSFNHSDRFSFVGLVNTIDSLSGKVKDMHVTANGQYVFLSISRLRYELDSTKRSYEICDELKRDPDNKFLKAYQPACKASPPPHNADINQFSLVVSSCTDNVNCPSVHRTIINSEGFPPGKFLLRSNALVDCPIGSYCQGGMRFDCPPGFFCNKQRLVAPIPCSHSANTTCYNVGLTAPEPCPDGAICTTAYSTPVYSPPGYYLESTTHRLHECRLGDYCALGRESTGGNLTNLLCPAKTVCHNSSVLEPVICDANKTIDFCPEGTHERSLCPAGYYCTNLDVRVACRKSQYCPPGSFASQVCPAGFYCPDPSKKIACPQGYYCTQGSTEPRRCNFFFSKCTSESTNDQLTYVGIALLFVLFLSVTLLWLLYLVAYRIYRHQSKMRRKGIESTSFYDSMYGIEPAELARIASPPSILGDNGYGTLIDQDENNFRQDQFTVDLRFEELGLELRTDGTRVLKGVTGEIKHGQLTAVMGMSGAGKSTFVTTLAGRAYYGQSSG</sequence>
<keyword evidence="4" id="KW-1185">Reference proteome</keyword>
<evidence type="ECO:0008006" key="5">
    <source>
        <dbReference type="Google" id="ProtNLM"/>
    </source>
</evidence>
<proteinExistence type="predicted"/>
<evidence type="ECO:0000256" key="2">
    <source>
        <dbReference type="SAM" id="SignalP"/>
    </source>
</evidence>
<feature type="signal peptide" evidence="2">
    <location>
        <begin position="1"/>
        <end position="19"/>
    </location>
</feature>
<dbReference type="SUPFAM" id="SSF52540">
    <property type="entry name" value="P-loop containing nucleoside triphosphate hydrolases"/>
    <property type="match status" value="1"/>
</dbReference>
<dbReference type="Gene3D" id="3.40.50.300">
    <property type="entry name" value="P-loop containing nucleotide triphosphate hydrolases"/>
    <property type="match status" value="1"/>
</dbReference>
<reference evidence="3 4" key="1">
    <citation type="submission" date="2024-03" db="EMBL/GenBank/DDBJ databases">
        <title>The Acrasis kona genome and developmental transcriptomes reveal deep origins of eukaryotic multicellular pathways.</title>
        <authorList>
            <person name="Sheikh S."/>
            <person name="Fu C.-J."/>
            <person name="Brown M.W."/>
            <person name="Baldauf S.L."/>
        </authorList>
    </citation>
    <scope>NUCLEOTIDE SEQUENCE [LARGE SCALE GENOMIC DNA]</scope>
    <source>
        <strain evidence="3 4">ATCC MYA-3509</strain>
    </source>
</reference>
<evidence type="ECO:0000313" key="4">
    <source>
        <dbReference type="Proteomes" id="UP001431209"/>
    </source>
</evidence>
<keyword evidence="1" id="KW-0472">Membrane</keyword>
<dbReference type="InterPro" id="IPR027417">
    <property type="entry name" value="P-loop_NTPase"/>
</dbReference>
<dbReference type="AlphaFoldDB" id="A0AAW2ZQC2"/>
<keyword evidence="2" id="KW-0732">Signal</keyword>
<evidence type="ECO:0000256" key="1">
    <source>
        <dbReference type="SAM" id="Phobius"/>
    </source>
</evidence>
<keyword evidence="1" id="KW-0812">Transmembrane</keyword>
<name>A0AAW2ZQC2_9EUKA</name>
<dbReference type="SMART" id="SM01411">
    <property type="entry name" value="Ephrin_rec_like"/>
    <property type="match status" value="2"/>
</dbReference>
<organism evidence="3 4">
    <name type="scientific">Acrasis kona</name>
    <dbReference type="NCBI Taxonomy" id="1008807"/>
    <lineage>
        <taxon>Eukaryota</taxon>
        <taxon>Discoba</taxon>
        <taxon>Heterolobosea</taxon>
        <taxon>Tetramitia</taxon>
        <taxon>Eutetramitia</taxon>
        <taxon>Acrasidae</taxon>
        <taxon>Acrasis</taxon>
    </lineage>
</organism>
<comment type="caution">
    <text evidence="3">The sequence shown here is derived from an EMBL/GenBank/DDBJ whole genome shotgun (WGS) entry which is preliminary data.</text>
</comment>